<dbReference type="SUPFAM" id="SSF54373">
    <property type="entry name" value="FAD-linked reductases, C-terminal domain"/>
    <property type="match status" value="1"/>
</dbReference>
<reference evidence="12" key="1">
    <citation type="submission" date="2025-04" db="UniProtKB">
        <authorList>
            <consortium name="RefSeq"/>
        </authorList>
    </citation>
    <scope>IDENTIFICATION</scope>
    <source>
        <tissue evidence="12">Whole insect</tissue>
    </source>
</reference>
<dbReference type="GO" id="GO:0019478">
    <property type="term" value="P:D-amino acid catabolic process"/>
    <property type="evidence" value="ECO:0007669"/>
    <property type="project" value="TreeGrafter"/>
</dbReference>
<evidence type="ECO:0000256" key="6">
    <source>
        <dbReference type="ARBA" id="ARBA00023002"/>
    </source>
</evidence>
<organism evidence="12">
    <name type="scientific">Diabrotica virgifera virgifera</name>
    <name type="common">western corn rootworm</name>
    <dbReference type="NCBI Taxonomy" id="50390"/>
    <lineage>
        <taxon>Eukaryota</taxon>
        <taxon>Metazoa</taxon>
        <taxon>Ecdysozoa</taxon>
        <taxon>Arthropoda</taxon>
        <taxon>Hexapoda</taxon>
        <taxon>Insecta</taxon>
        <taxon>Pterygota</taxon>
        <taxon>Neoptera</taxon>
        <taxon>Endopterygota</taxon>
        <taxon>Coleoptera</taxon>
        <taxon>Polyphaga</taxon>
        <taxon>Cucujiformia</taxon>
        <taxon>Chrysomeloidea</taxon>
        <taxon>Chrysomelidae</taxon>
        <taxon>Galerucinae</taxon>
        <taxon>Diabroticina</taxon>
        <taxon>Diabroticites</taxon>
        <taxon>Diabrotica</taxon>
    </lineage>
</organism>
<comment type="subcellular location">
    <subcellularLocation>
        <location evidence="2">Peroxisome matrix</location>
    </subcellularLocation>
</comment>
<evidence type="ECO:0000256" key="5">
    <source>
        <dbReference type="ARBA" id="ARBA00022827"/>
    </source>
</evidence>
<dbReference type="PANTHER" id="PTHR11530:SF11">
    <property type="entry name" value="D-ASPARTATE OXIDASE"/>
    <property type="match status" value="1"/>
</dbReference>
<dbReference type="GO" id="GO:0003884">
    <property type="term" value="F:D-amino-acid oxidase activity"/>
    <property type="evidence" value="ECO:0007669"/>
    <property type="project" value="InterPro"/>
</dbReference>
<protein>
    <submittedName>
        <fullName evidence="12">D-aspartate oxidase isoform X1</fullName>
    </submittedName>
</protein>
<dbReference type="PIRSF" id="PIRSF000189">
    <property type="entry name" value="D-aa_oxidase"/>
    <property type="match status" value="1"/>
</dbReference>
<dbReference type="CTD" id="33955"/>
<keyword evidence="4" id="KW-0285">Flavoprotein</keyword>
<dbReference type="Gene3D" id="3.40.50.720">
    <property type="entry name" value="NAD(P)-binding Rossmann-like Domain"/>
    <property type="match status" value="1"/>
</dbReference>
<dbReference type="RefSeq" id="XP_028144236.1">
    <property type="nucleotide sequence ID" value="XM_028288435.1"/>
</dbReference>
<evidence type="ECO:0000256" key="2">
    <source>
        <dbReference type="ARBA" id="ARBA00004253"/>
    </source>
</evidence>
<dbReference type="OrthoDB" id="2015447at2759"/>
<dbReference type="GO" id="GO:0005782">
    <property type="term" value="C:peroxisomal matrix"/>
    <property type="evidence" value="ECO:0007669"/>
    <property type="project" value="UniProtKB-SubCell"/>
</dbReference>
<dbReference type="GO" id="GO:0071949">
    <property type="term" value="F:FAD binding"/>
    <property type="evidence" value="ECO:0007669"/>
    <property type="project" value="InterPro"/>
</dbReference>
<feature type="binding site" evidence="7">
    <location>
        <begin position="358"/>
        <end position="363"/>
    </location>
    <ligand>
        <name>FAD</name>
        <dbReference type="ChEBI" id="CHEBI:57692"/>
    </ligand>
</feature>
<comment type="similarity">
    <text evidence="3">Belongs to the DAMOX/DASOX family.</text>
</comment>
<feature type="binding site" evidence="7">
    <location>
        <position position="216"/>
    </location>
    <ligand>
        <name>FAD</name>
        <dbReference type="ChEBI" id="CHEBI:57692"/>
    </ligand>
</feature>
<dbReference type="InParanoid" id="A0A6P7G5G5"/>
<dbReference type="InterPro" id="IPR023209">
    <property type="entry name" value="DAO"/>
</dbReference>
<comment type="cofactor">
    <cofactor evidence="1 7">
        <name>FAD</name>
        <dbReference type="ChEBI" id="CHEBI:57692"/>
    </cofactor>
</comment>
<gene>
    <name evidence="12" type="primary">LOC114337881</name>
</gene>
<evidence type="ECO:0000256" key="8">
    <source>
        <dbReference type="SAM" id="Phobius"/>
    </source>
</evidence>
<feature type="binding site" evidence="7">
    <location>
        <position position="359"/>
    </location>
    <ligand>
        <name>D-dopa</name>
        <dbReference type="ChEBI" id="CHEBI:149689"/>
    </ligand>
</feature>
<evidence type="ECO:0000313" key="10">
    <source>
        <dbReference type="EnsemblMetazoa" id="XP_050514530.1"/>
    </source>
</evidence>
<keyword evidence="11" id="KW-1185">Reference proteome</keyword>
<dbReference type="SUPFAM" id="SSF51971">
    <property type="entry name" value="Nucleotide-binding domain"/>
    <property type="match status" value="1"/>
</dbReference>
<dbReference type="InterPro" id="IPR006181">
    <property type="entry name" value="D-amino_acid_oxidase_CS"/>
</dbReference>
<evidence type="ECO:0000256" key="1">
    <source>
        <dbReference type="ARBA" id="ARBA00001974"/>
    </source>
</evidence>
<dbReference type="Pfam" id="PF01266">
    <property type="entry name" value="DAO"/>
    <property type="match status" value="1"/>
</dbReference>
<dbReference type="FunCoup" id="A0A6P7G5G5">
    <property type="interactions" value="145"/>
</dbReference>
<evidence type="ECO:0000256" key="3">
    <source>
        <dbReference type="ARBA" id="ARBA00006730"/>
    </source>
</evidence>
<accession>A0A6P7G5G5</accession>
<dbReference type="PANTHER" id="PTHR11530">
    <property type="entry name" value="D-AMINO ACID OXIDASE"/>
    <property type="match status" value="1"/>
</dbReference>
<reference evidence="10" key="2">
    <citation type="submission" date="2025-05" db="UniProtKB">
        <authorList>
            <consortium name="EnsemblMetazoa"/>
        </authorList>
    </citation>
    <scope>IDENTIFICATION</scope>
</reference>
<evidence type="ECO:0000259" key="9">
    <source>
        <dbReference type="Pfam" id="PF01266"/>
    </source>
</evidence>
<dbReference type="PROSITE" id="PS00677">
    <property type="entry name" value="DAO"/>
    <property type="match status" value="1"/>
</dbReference>
<keyword evidence="5 7" id="KW-0274">FAD</keyword>
<dbReference type="Gene3D" id="3.30.9.10">
    <property type="entry name" value="D-Amino Acid Oxidase, subunit A, domain 2"/>
    <property type="match status" value="1"/>
</dbReference>
<feature type="binding site" evidence="7">
    <location>
        <begin position="69"/>
        <end position="70"/>
    </location>
    <ligand>
        <name>FAD</name>
        <dbReference type="ChEBI" id="CHEBI:57692"/>
    </ligand>
</feature>
<dbReference type="RefSeq" id="XP_050514530.1">
    <property type="nucleotide sequence ID" value="XM_050658573.1"/>
</dbReference>
<feature type="domain" description="FAD dependent oxidoreductase" evidence="9">
    <location>
        <begin position="32"/>
        <end position="374"/>
    </location>
</feature>
<feature type="binding site" evidence="7">
    <location>
        <position position="274"/>
    </location>
    <ligand>
        <name>D-dopa</name>
        <dbReference type="ChEBI" id="CHEBI:149689"/>
    </ligand>
</feature>
<evidence type="ECO:0000313" key="11">
    <source>
        <dbReference type="Proteomes" id="UP001652700"/>
    </source>
</evidence>
<dbReference type="AlphaFoldDB" id="A0A6P7G5G5"/>
<dbReference type="KEGG" id="dvv:114337881"/>
<keyword evidence="6" id="KW-0560">Oxidoreductase</keyword>
<keyword evidence="8" id="KW-0472">Membrane</keyword>
<dbReference type="InterPro" id="IPR006076">
    <property type="entry name" value="FAD-dep_OxRdtase"/>
</dbReference>
<name>A0A6P7G5G5_DIAVI</name>
<keyword evidence="8" id="KW-0812">Transmembrane</keyword>
<dbReference type="Proteomes" id="UP001652700">
    <property type="component" value="Unplaced"/>
</dbReference>
<keyword evidence="8" id="KW-1133">Transmembrane helix</keyword>
<dbReference type="EnsemblMetazoa" id="XM_050658573.1">
    <property type="protein sequence ID" value="XP_050514530.1"/>
    <property type="gene ID" value="LOC114337881"/>
</dbReference>
<proteinExistence type="inferred from homology"/>
<feature type="binding site" evidence="7">
    <location>
        <position position="329"/>
    </location>
    <ligand>
        <name>D-dopa</name>
        <dbReference type="ChEBI" id="CHEBI:149689"/>
    </ligand>
</feature>
<feature type="transmembrane region" description="Helical" evidence="8">
    <location>
        <begin position="32"/>
        <end position="48"/>
    </location>
</feature>
<evidence type="ECO:0000313" key="12">
    <source>
        <dbReference type="RefSeq" id="XP_028144236.1"/>
    </source>
</evidence>
<dbReference type="GeneID" id="114337881"/>
<sequence length="385" mass="42829">MELNGVRIQCAVLKQNLAIFYDKKSISMSKKLAIVGAGAIGLTTALAIQRKFPNIDITIFTKEVSPHTTSDVAAGLWGPVYLRDTPDDKIAYWSQETYEQLLTWWKQGGKKEIILHAFRRFFANNSNCKARKYGVCLMPSVMLTDKSDFKLPKWLDSTLGYYILPKDELAKISNRIDVKLTAGVSFISFSWEGGLFLRTLQKQFTENGGKIVIQAVKKLQELKDFDVIINCAGLGAGEIVGDQEMIPIRGQVRKVEAPWIYESCVLDVKPKVAYIIPNTHQLTLGGTANYDVHDTTISETDKINIVRDCNQLDRSLKSAKTLRDVVGLRPGRSQVRVDIETVPHGDKELTVIHNYGHGGAGITLSLGCAEEASNLLQKILTKSKL</sequence>
<feature type="binding site" evidence="7">
    <location>
        <begin position="74"/>
        <end position="76"/>
    </location>
    <ligand>
        <name>FAD</name>
        <dbReference type="ChEBI" id="CHEBI:57692"/>
    </ligand>
</feature>
<evidence type="ECO:0000256" key="7">
    <source>
        <dbReference type="PIRSR" id="PIRSR000189-1"/>
    </source>
</evidence>
<evidence type="ECO:0000256" key="4">
    <source>
        <dbReference type="ARBA" id="ARBA00022630"/>
    </source>
</evidence>